<dbReference type="Proteomes" id="UP000886101">
    <property type="component" value="Unassembled WGS sequence"/>
</dbReference>
<feature type="binding site" description="in other chain" evidence="6">
    <location>
        <position position="128"/>
    </location>
    <ligand>
        <name>NAD(+)</name>
        <dbReference type="ChEBI" id="CHEBI:57540"/>
        <note>ligand shared between two adjacent protomers</note>
    </ligand>
</feature>
<dbReference type="EMBL" id="DROK01000272">
    <property type="protein sequence ID" value="HHI98019.1"/>
    <property type="molecule type" value="Genomic_DNA"/>
</dbReference>
<comment type="caution">
    <text evidence="7">The sequence shown here is derived from an EMBL/GenBank/DDBJ whole genome shotgun (WGS) entry which is preliminary data.</text>
</comment>
<dbReference type="InterPro" id="IPR036188">
    <property type="entry name" value="FAD/NAD-bd_sf"/>
</dbReference>
<dbReference type="GO" id="GO:0016763">
    <property type="term" value="F:pentosyltransferase activity"/>
    <property type="evidence" value="ECO:0007669"/>
    <property type="project" value="UniProtKB-UniRule"/>
</dbReference>
<comment type="cofactor">
    <cofactor evidence="6">
        <name>Fe(2+)</name>
        <dbReference type="ChEBI" id="CHEBI:29033"/>
    </cofactor>
</comment>
<keyword evidence="4 6" id="KW-0408">Iron</keyword>
<feature type="binding site" evidence="6">
    <location>
        <position position="235"/>
    </location>
    <ligand>
        <name>glycine</name>
        <dbReference type="ChEBI" id="CHEBI:57305"/>
    </ligand>
</feature>
<evidence type="ECO:0000256" key="2">
    <source>
        <dbReference type="ARBA" id="ARBA00022723"/>
    </source>
</evidence>
<dbReference type="InterPro" id="IPR022828">
    <property type="entry name" value="Thi4_prok"/>
</dbReference>
<keyword evidence="1 6" id="KW-0808">Transferase</keyword>
<keyword evidence="5 6" id="KW-0520">NAD</keyword>
<comment type="caution">
    <text evidence="6">Lacks conserved residue(s) required for the propagation of feature annotation.</text>
</comment>
<dbReference type="NCBIfam" id="TIGR00292">
    <property type="entry name" value="sulfide-dependent adenosine diphosphate thiazole synthase"/>
    <property type="match status" value="1"/>
</dbReference>
<feature type="binding site" description="in other chain" evidence="6">
    <location>
        <begin position="55"/>
        <end position="56"/>
    </location>
    <ligand>
        <name>NAD(+)</name>
        <dbReference type="ChEBI" id="CHEBI:57540"/>
        <note>ligand shared between two adjacent protomers</note>
    </ligand>
</feature>
<feature type="binding site" description="in other chain" evidence="6">
    <location>
        <position position="171"/>
    </location>
    <ligand>
        <name>Fe cation</name>
        <dbReference type="ChEBI" id="CHEBI:24875"/>
        <note>ligand shared between two adjacent protomers</note>
    </ligand>
</feature>
<dbReference type="Pfam" id="PF01946">
    <property type="entry name" value="Thi4"/>
    <property type="match status" value="1"/>
</dbReference>
<dbReference type="GO" id="GO:0009229">
    <property type="term" value="P:thiamine diphosphate biosynthetic process"/>
    <property type="evidence" value="ECO:0007669"/>
    <property type="project" value="UniProtKB-UniRule"/>
</dbReference>
<comment type="pathway">
    <text evidence="6">Cofactor biosynthesis; thiamine diphosphate biosynthesis.</text>
</comment>
<evidence type="ECO:0000313" key="7">
    <source>
        <dbReference type="EMBL" id="HHI98019.1"/>
    </source>
</evidence>
<feature type="binding site" evidence="6">
    <location>
        <position position="156"/>
    </location>
    <ligand>
        <name>Fe cation</name>
        <dbReference type="ChEBI" id="CHEBI:24875"/>
        <note>ligand shared between two adjacent protomers</note>
    </ligand>
</feature>
<dbReference type="GO" id="GO:0005506">
    <property type="term" value="F:iron ion binding"/>
    <property type="evidence" value="ECO:0007669"/>
    <property type="project" value="UniProtKB-UniRule"/>
</dbReference>
<evidence type="ECO:0000256" key="1">
    <source>
        <dbReference type="ARBA" id="ARBA00022679"/>
    </source>
</evidence>
<gene>
    <name evidence="6" type="primary">thi4</name>
    <name evidence="7" type="ORF">ENJ96_09240</name>
</gene>
<dbReference type="AlphaFoldDB" id="A0A7V5P174"/>
<keyword evidence="3 6" id="KW-0784">Thiamine biosynthesis</keyword>
<feature type="binding site" evidence="6">
    <location>
        <begin position="154"/>
        <end position="156"/>
    </location>
    <ligand>
        <name>NAD(+)</name>
        <dbReference type="ChEBI" id="CHEBI:57540"/>
        <note>ligand shared between two adjacent protomers</note>
    </ligand>
</feature>
<dbReference type="PRINTS" id="PR00420">
    <property type="entry name" value="RNGMNOXGNASE"/>
</dbReference>
<evidence type="ECO:0000256" key="5">
    <source>
        <dbReference type="ARBA" id="ARBA00023027"/>
    </source>
</evidence>
<name>A0A7V5P174_9BACT</name>
<comment type="similarity">
    <text evidence="6">Belongs to the THI4 family.</text>
</comment>
<dbReference type="UniPathway" id="UPA00060"/>
<organism evidence="7">
    <name type="scientific">Thermodesulfatator atlanticus</name>
    <dbReference type="NCBI Taxonomy" id="501497"/>
    <lineage>
        <taxon>Bacteria</taxon>
        <taxon>Pseudomonadati</taxon>
        <taxon>Thermodesulfobacteriota</taxon>
        <taxon>Thermodesulfobacteria</taxon>
        <taxon>Thermodesulfobacteriales</taxon>
        <taxon>Thermodesulfatatoraceae</taxon>
        <taxon>Thermodesulfatator</taxon>
    </lineage>
</organism>
<feature type="binding site" description="in other chain" evidence="6">
    <location>
        <position position="63"/>
    </location>
    <ligand>
        <name>NAD(+)</name>
        <dbReference type="ChEBI" id="CHEBI:57540"/>
        <note>ligand shared between two adjacent protomers</note>
    </ligand>
</feature>
<evidence type="ECO:0000256" key="4">
    <source>
        <dbReference type="ARBA" id="ARBA00023004"/>
    </source>
</evidence>
<accession>A0A7V5P174</accession>
<keyword evidence="2 6" id="KW-0479">Metal-binding</keyword>
<reference evidence="7" key="1">
    <citation type="journal article" date="2020" name="mSystems">
        <title>Genome- and Community-Level Interaction Insights into Carbon Utilization and Element Cycling Functions of Hydrothermarchaeota in Hydrothermal Sediment.</title>
        <authorList>
            <person name="Zhou Z."/>
            <person name="Liu Y."/>
            <person name="Xu W."/>
            <person name="Pan J."/>
            <person name="Luo Z.H."/>
            <person name="Li M."/>
        </authorList>
    </citation>
    <scope>NUCLEOTIDE SEQUENCE [LARGE SCALE GENOMIC DNA]</scope>
    <source>
        <strain evidence="7">HyVt-533</strain>
    </source>
</reference>
<comment type="function">
    <text evidence="6">Involved in the biosynthesis of the thiazole moiety of thiamine. Catalyzes the conversion of NAD and glycine to adenosine diphosphate 5-(2-hydroxyethyl)-4-methylthiazole-2-carboxylate (ADT), an adenylated thiazole intermediate, using free sulfide as a source of sulfur.</text>
</comment>
<protein>
    <recommendedName>
        <fullName evidence="6">Thiamine thiazole synthase</fullName>
        <ecNumber evidence="6">2.4.2.59</ecNumber>
    </recommendedName>
</protein>
<dbReference type="HAMAP" id="MF_00304">
    <property type="entry name" value="Thi4"/>
    <property type="match status" value="1"/>
</dbReference>
<comment type="catalytic activity">
    <reaction evidence="6">
        <text>hydrogen sulfide + glycine + NAD(+) = ADP-5-ethyl-4-methylthiazole-2-carboxylate + nicotinamide + 3 H2O + H(+)</text>
        <dbReference type="Rhea" id="RHEA:55704"/>
        <dbReference type="ChEBI" id="CHEBI:15377"/>
        <dbReference type="ChEBI" id="CHEBI:15378"/>
        <dbReference type="ChEBI" id="CHEBI:17154"/>
        <dbReference type="ChEBI" id="CHEBI:29919"/>
        <dbReference type="ChEBI" id="CHEBI:57305"/>
        <dbReference type="ChEBI" id="CHEBI:57540"/>
        <dbReference type="ChEBI" id="CHEBI:139151"/>
        <dbReference type="EC" id="2.4.2.59"/>
    </reaction>
</comment>
<dbReference type="PANTHER" id="PTHR43422:SF3">
    <property type="entry name" value="THIAMINE THIAZOLE SYNTHASE"/>
    <property type="match status" value="1"/>
</dbReference>
<dbReference type="PANTHER" id="PTHR43422">
    <property type="entry name" value="THIAMINE THIAZOLE SYNTHASE"/>
    <property type="match status" value="1"/>
</dbReference>
<dbReference type="EC" id="2.4.2.59" evidence="6"/>
<dbReference type="SUPFAM" id="SSF51905">
    <property type="entry name" value="FAD/NAD(P)-binding domain"/>
    <property type="match status" value="1"/>
</dbReference>
<evidence type="ECO:0000256" key="6">
    <source>
        <dbReference type="HAMAP-Rule" id="MF_00304"/>
    </source>
</evidence>
<dbReference type="GO" id="GO:0052837">
    <property type="term" value="P:thiazole biosynthetic process"/>
    <property type="evidence" value="ECO:0007669"/>
    <property type="project" value="UniProtKB-UniRule"/>
</dbReference>
<comment type="subunit">
    <text evidence="6">Homooctamer; tetramer of dimers.</text>
</comment>
<feature type="binding site" description="in other chain" evidence="6">
    <location>
        <position position="36"/>
    </location>
    <ligand>
        <name>NAD(+)</name>
        <dbReference type="ChEBI" id="CHEBI:57540"/>
        <note>ligand shared between two adjacent protomers</note>
    </ligand>
</feature>
<dbReference type="InterPro" id="IPR002922">
    <property type="entry name" value="Thi4_fam"/>
</dbReference>
<feature type="binding site" description="in other chain" evidence="6">
    <location>
        <position position="225"/>
    </location>
    <ligand>
        <name>NAD(+)</name>
        <dbReference type="ChEBI" id="CHEBI:57540"/>
        <note>ligand shared between two adjacent protomers</note>
    </ligand>
</feature>
<dbReference type="GO" id="GO:0009228">
    <property type="term" value="P:thiamine biosynthetic process"/>
    <property type="evidence" value="ECO:0007669"/>
    <property type="project" value="UniProtKB-KW"/>
</dbReference>
<proteinExistence type="inferred from homology"/>
<evidence type="ECO:0000256" key="3">
    <source>
        <dbReference type="ARBA" id="ARBA00022977"/>
    </source>
</evidence>
<sequence>MPLDEIKISRAIIERFFKKLTDYLEMDVAVVGAGPSGLMAAYKLAQKGFKVAVFERRMSIGGGIWGGGMMFNEIVVQEEGARLLKEIGVRVEPWNGGEYYTADAVEVACILAARCVQAGAKIFNLIMVEDVMVRDERVVGLVLNWSATEIAGLHVDPLAVRAKYVIEATGHETAVLQVMQRKLGAKLNTETGTVMGEKSMWAEVAENLTVNYTREVYPGVFVAGMAANATFGAYRMGPIFGGMLLSGERVAELISERLKEEK</sequence>
<dbReference type="Gene3D" id="3.50.50.60">
    <property type="entry name" value="FAD/NAD(P)-binding domain"/>
    <property type="match status" value="1"/>
</dbReference>